<evidence type="ECO:0000313" key="1">
    <source>
        <dbReference type="EMBL" id="KIK98917.1"/>
    </source>
</evidence>
<gene>
    <name evidence="1" type="ORF">PAXRUDRAFT_618723</name>
</gene>
<protein>
    <submittedName>
        <fullName evidence="1">Uncharacterized protein</fullName>
    </submittedName>
</protein>
<accession>A0A0D0DKC6</accession>
<organism evidence="1 2">
    <name type="scientific">Paxillus rubicundulus Ve08.2h10</name>
    <dbReference type="NCBI Taxonomy" id="930991"/>
    <lineage>
        <taxon>Eukaryota</taxon>
        <taxon>Fungi</taxon>
        <taxon>Dikarya</taxon>
        <taxon>Basidiomycota</taxon>
        <taxon>Agaricomycotina</taxon>
        <taxon>Agaricomycetes</taxon>
        <taxon>Agaricomycetidae</taxon>
        <taxon>Boletales</taxon>
        <taxon>Paxilineae</taxon>
        <taxon>Paxillaceae</taxon>
        <taxon>Paxillus</taxon>
    </lineage>
</organism>
<dbReference type="AlphaFoldDB" id="A0A0D0DKC6"/>
<sequence>MNKTKTFLIGCQWKSSAAPWHEKMLKGDPLPSRSSEKVGAITGEMSRSDTIACGVLRLLPSNNFLTLRVTTGPDPAAPHWSEGVKRRGSLGSAQYGTALVSHGASALATNLGKSSVDEPRPEKLTTSGDWTRGTYQAGLSLSWPDSAGIAIGARSKLYQSGTTLKVVSADKFRRTITAQVAVARPA</sequence>
<keyword evidence="2" id="KW-1185">Reference proteome</keyword>
<reference evidence="1 2" key="1">
    <citation type="submission" date="2014-04" db="EMBL/GenBank/DDBJ databases">
        <authorList>
            <consortium name="DOE Joint Genome Institute"/>
            <person name="Kuo A."/>
            <person name="Kohler A."/>
            <person name="Jargeat P."/>
            <person name="Nagy L.G."/>
            <person name="Floudas D."/>
            <person name="Copeland A."/>
            <person name="Barry K.W."/>
            <person name="Cichocki N."/>
            <person name="Veneault-Fourrey C."/>
            <person name="LaButti K."/>
            <person name="Lindquist E.A."/>
            <person name="Lipzen A."/>
            <person name="Lundell T."/>
            <person name="Morin E."/>
            <person name="Murat C."/>
            <person name="Sun H."/>
            <person name="Tunlid A."/>
            <person name="Henrissat B."/>
            <person name="Grigoriev I.V."/>
            <person name="Hibbett D.S."/>
            <person name="Martin F."/>
            <person name="Nordberg H.P."/>
            <person name="Cantor M.N."/>
            <person name="Hua S.X."/>
        </authorList>
    </citation>
    <scope>NUCLEOTIDE SEQUENCE [LARGE SCALE GENOMIC DNA]</scope>
    <source>
        <strain evidence="1 2">Ve08.2h10</strain>
    </source>
</reference>
<reference evidence="2" key="2">
    <citation type="submission" date="2015-01" db="EMBL/GenBank/DDBJ databases">
        <title>Evolutionary Origins and Diversification of the Mycorrhizal Mutualists.</title>
        <authorList>
            <consortium name="DOE Joint Genome Institute"/>
            <consortium name="Mycorrhizal Genomics Consortium"/>
            <person name="Kohler A."/>
            <person name="Kuo A."/>
            <person name="Nagy L.G."/>
            <person name="Floudas D."/>
            <person name="Copeland A."/>
            <person name="Barry K.W."/>
            <person name="Cichocki N."/>
            <person name="Veneault-Fourrey C."/>
            <person name="LaButti K."/>
            <person name="Lindquist E.A."/>
            <person name="Lipzen A."/>
            <person name="Lundell T."/>
            <person name="Morin E."/>
            <person name="Murat C."/>
            <person name="Riley R."/>
            <person name="Ohm R."/>
            <person name="Sun H."/>
            <person name="Tunlid A."/>
            <person name="Henrissat B."/>
            <person name="Grigoriev I.V."/>
            <person name="Hibbett D.S."/>
            <person name="Martin F."/>
        </authorList>
    </citation>
    <scope>NUCLEOTIDE SEQUENCE [LARGE SCALE GENOMIC DNA]</scope>
    <source>
        <strain evidence="2">Ve08.2h10</strain>
    </source>
</reference>
<dbReference type="InParanoid" id="A0A0D0DKC6"/>
<proteinExistence type="predicted"/>
<dbReference type="HOGENOM" id="CLU_1454867_0_0_1"/>
<name>A0A0D0DKC6_9AGAM</name>
<evidence type="ECO:0000313" key="2">
    <source>
        <dbReference type="Proteomes" id="UP000054538"/>
    </source>
</evidence>
<dbReference type="Proteomes" id="UP000054538">
    <property type="component" value="Unassembled WGS sequence"/>
</dbReference>
<dbReference type="EMBL" id="KN824876">
    <property type="protein sequence ID" value="KIK98917.1"/>
    <property type="molecule type" value="Genomic_DNA"/>
</dbReference>